<reference evidence="1 2" key="1">
    <citation type="submission" date="2020-01" db="EMBL/GenBank/DDBJ databases">
        <title>Draft genome sequence of Cand. Neptunochlamydia vexilliferae K9.</title>
        <authorList>
            <person name="Schulz F."/>
            <person name="Koestlbacher S."/>
            <person name="Wascher F."/>
            <person name="Pizzetti I."/>
            <person name="Horn M."/>
        </authorList>
    </citation>
    <scope>NUCLEOTIDE SEQUENCE [LARGE SCALE GENOMIC DNA]</scope>
    <source>
        <strain evidence="1 2">K9</strain>
    </source>
</reference>
<organism evidence="1 2">
    <name type="scientific">Candidatus Neptunichlamydia vexilliferae</name>
    <dbReference type="NCBI Taxonomy" id="1651774"/>
    <lineage>
        <taxon>Bacteria</taxon>
        <taxon>Pseudomonadati</taxon>
        <taxon>Chlamydiota</taxon>
        <taxon>Chlamydiia</taxon>
        <taxon>Parachlamydiales</taxon>
        <taxon>Simkaniaceae</taxon>
        <taxon>Candidatus Neptunichlamydia</taxon>
    </lineage>
</organism>
<dbReference type="EMBL" id="JAAEJV010000002">
    <property type="protein sequence ID" value="MBF5058622.1"/>
    <property type="molecule type" value="Genomic_DNA"/>
</dbReference>
<dbReference type="RefSeq" id="WP_194846898.1">
    <property type="nucleotide sequence ID" value="NZ_JAAEJV010000002.1"/>
</dbReference>
<comment type="caution">
    <text evidence="1">The sequence shown here is derived from an EMBL/GenBank/DDBJ whole genome shotgun (WGS) entry which is preliminary data.</text>
</comment>
<keyword evidence="2" id="KW-1185">Reference proteome</keyword>
<proteinExistence type="predicted"/>
<dbReference type="Proteomes" id="UP001194714">
    <property type="component" value="Unassembled WGS sequence"/>
</dbReference>
<sequence>MSCSSINATKKTHLVYSPSITNKKAIQENLKTIYKHLPSTRLKLAIADIDKGNITPFFSIENLGKTNLENLYTHLTESFYFDNEIKKLAKSKEQFRDLDIAFSQLIKLSAYIKENIDAWMDTNLSIFWNDHLRPLLEDQNQESKEAKQIRELIQKNKNHLNKIKYLDLMGSKMTIIPKEVNELENLEQVIADHSDIASFPRVFDGHRNEIKVYFN</sequence>
<evidence type="ECO:0000313" key="1">
    <source>
        <dbReference type="EMBL" id="MBF5058622.1"/>
    </source>
</evidence>
<gene>
    <name evidence="1" type="ORF">NEPTK9_000119</name>
</gene>
<protein>
    <submittedName>
        <fullName evidence="1">Uncharacterized protein</fullName>
    </submittedName>
</protein>
<name>A0ABS0AWV6_9BACT</name>
<accession>A0ABS0AWV6</accession>
<evidence type="ECO:0000313" key="2">
    <source>
        <dbReference type="Proteomes" id="UP001194714"/>
    </source>
</evidence>